<sequence length="170" mass="19412">MSTNPYLTLFILRHGKASDHANTDFDRPLTKKGQQQAAEKGLILKQKLPFIDTIFCSSALRTRETLQYSNLDHDQSHIFIQKKLYLCHPEVLLAHINQIDRGKSALLIGHNPGLHQFAYNLLPLYSKTRTPQEDALSASFPKCALAEFQFSCSDWSQINWHQGSLISFDR</sequence>
<dbReference type="RefSeq" id="WP_051461742.1">
    <property type="nucleotide sequence ID" value="NZ_ATSX01000001.1"/>
</dbReference>
<comment type="caution">
    <text evidence="1">The sequence shown here is derived from an EMBL/GenBank/DDBJ whole genome shotgun (WGS) entry which is preliminary data.</text>
</comment>
<name>W7DTB3_9PROT</name>
<dbReference type="SUPFAM" id="SSF53254">
    <property type="entry name" value="Phosphoglycerate mutase-like"/>
    <property type="match status" value="1"/>
</dbReference>
<proteinExistence type="predicted"/>
<keyword evidence="2" id="KW-1185">Reference proteome</keyword>
<accession>W7DTB3</accession>
<dbReference type="Proteomes" id="UP000019250">
    <property type="component" value="Unassembled WGS sequence"/>
</dbReference>
<dbReference type="InterPro" id="IPR013078">
    <property type="entry name" value="His_Pase_superF_clade-1"/>
</dbReference>
<dbReference type="Gene3D" id="3.40.50.1240">
    <property type="entry name" value="Phosphoglycerate mutase-like"/>
    <property type="match status" value="1"/>
</dbReference>
<dbReference type="STRING" id="1208583.COMX_00280"/>
<organism evidence="1 2">
    <name type="scientific">Commensalibacter papalotli</name>
    <name type="common">ex Servin-Garciduenas et al. 2014</name>
    <dbReference type="NCBI Taxonomy" id="1208583"/>
    <lineage>
        <taxon>Bacteria</taxon>
        <taxon>Pseudomonadati</taxon>
        <taxon>Pseudomonadota</taxon>
        <taxon>Alphaproteobacteria</taxon>
        <taxon>Acetobacterales</taxon>
        <taxon>Acetobacteraceae</taxon>
    </lineage>
</organism>
<dbReference type="CDD" id="cd07067">
    <property type="entry name" value="HP_PGM_like"/>
    <property type="match status" value="1"/>
</dbReference>
<dbReference type="eggNOG" id="COG2062">
    <property type="taxonomic scope" value="Bacteria"/>
</dbReference>
<evidence type="ECO:0000313" key="1">
    <source>
        <dbReference type="EMBL" id="EUK18140.1"/>
    </source>
</evidence>
<protein>
    <submittedName>
        <fullName evidence="1">Phosphoglycerate mutase family protein</fullName>
    </submittedName>
</protein>
<reference evidence="1 2" key="1">
    <citation type="journal article" date="2014" name="Genome Announc.">
        <title>Draft Genome Sequence of Commensalibacter papalotli MX01, a Symbiont Identified from the Guts of Overwintering Monarch Butterflies.</title>
        <authorList>
            <person name="Servin-Garciduenas L.E."/>
            <person name="Sanchez-Quinto A."/>
            <person name="Martinez-Romero E."/>
        </authorList>
    </citation>
    <scope>NUCLEOTIDE SEQUENCE [LARGE SCALE GENOMIC DNA]</scope>
    <source>
        <strain evidence="2">MX-MONARCH01</strain>
    </source>
</reference>
<dbReference type="Pfam" id="PF00300">
    <property type="entry name" value="His_Phos_1"/>
    <property type="match status" value="1"/>
</dbReference>
<dbReference type="OrthoDB" id="9810154at2"/>
<gene>
    <name evidence="1" type="ORF">COMX_00280</name>
</gene>
<dbReference type="InterPro" id="IPR029033">
    <property type="entry name" value="His_PPase_superfam"/>
</dbReference>
<dbReference type="EMBL" id="ATSX01000001">
    <property type="protein sequence ID" value="EUK18140.1"/>
    <property type="molecule type" value="Genomic_DNA"/>
</dbReference>
<dbReference type="AlphaFoldDB" id="W7DTB3"/>
<evidence type="ECO:0000313" key="2">
    <source>
        <dbReference type="Proteomes" id="UP000019250"/>
    </source>
</evidence>
<dbReference type="SMART" id="SM00855">
    <property type="entry name" value="PGAM"/>
    <property type="match status" value="1"/>
</dbReference>